<dbReference type="AlphaFoldDB" id="A0A5B7H560"/>
<dbReference type="Proteomes" id="UP000324222">
    <property type="component" value="Unassembled WGS sequence"/>
</dbReference>
<organism evidence="1 2">
    <name type="scientific">Portunus trituberculatus</name>
    <name type="common">Swimming crab</name>
    <name type="synonym">Neptunus trituberculatus</name>
    <dbReference type="NCBI Taxonomy" id="210409"/>
    <lineage>
        <taxon>Eukaryota</taxon>
        <taxon>Metazoa</taxon>
        <taxon>Ecdysozoa</taxon>
        <taxon>Arthropoda</taxon>
        <taxon>Crustacea</taxon>
        <taxon>Multicrustacea</taxon>
        <taxon>Malacostraca</taxon>
        <taxon>Eumalacostraca</taxon>
        <taxon>Eucarida</taxon>
        <taxon>Decapoda</taxon>
        <taxon>Pleocyemata</taxon>
        <taxon>Brachyura</taxon>
        <taxon>Eubrachyura</taxon>
        <taxon>Portunoidea</taxon>
        <taxon>Portunidae</taxon>
        <taxon>Portuninae</taxon>
        <taxon>Portunus</taxon>
    </lineage>
</organism>
<keyword evidence="2" id="KW-1185">Reference proteome</keyword>
<dbReference type="EMBL" id="VSRR010022174">
    <property type="protein sequence ID" value="MPC64487.1"/>
    <property type="molecule type" value="Genomic_DNA"/>
</dbReference>
<accession>A0A5B7H560</accession>
<name>A0A5B7H560_PORTR</name>
<sequence length="83" mass="9657">MDLSDDDLWISQEGAIGLMDDEAAREAVKPEKPRIECSEEEEIESLEREVDVLRRCVQDLIFKMQHKEDEPANEKPIKTFLKP</sequence>
<reference evidence="1 2" key="1">
    <citation type="submission" date="2019-05" db="EMBL/GenBank/DDBJ databases">
        <title>Another draft genome of Portunus trituberculatus and its Hox gene families provides insights of decapod evolution.</title>
        <authorList>
            <person name="Jeong J.-H."/>
            <person name="Song I."/>
            <person name="Kim S."/>
            <person name="Choi T."/>
            <person name="Kim D."/>
            <person name="Ryu S."/>
            <person name="Kim W."/>
        </authorList>
    </citation>
    <scope>NUCLEOTIDE SEQUENCE [LARGE SCALE GENOMIC DNA]</scope>
    <source>
        <tissue evidence="1">Muscle</tissue>
    </source>
</reference>
<comment type="caution">
    <text evidence="1">The sequence shown here is derived from an EMBL/GenBank/DDBJ whole genome shotgun (WGS) entry which is preliminary data.</text>
</comment>
<evidence type="ECO:0000313" key="1">
    <source>
        <dbReference type="EMBL" id="MPC64487.1"/>
    </source>
</evidence>
<evidence type="ECO:0000313" key="2">
    <source>
        <dbReference type="Proteomes" id="UP000324222"/>
    </source>
</evidence>
<gene>
    <name evidence="1" type="ORF">E2C01_058603</name>
</gene>
<proteinExistence type="predicted"/>
<protein>
    <submittedName>
        <fullName evidence="1">Uncharacterized protein</fullName>
    </submittedName>
</protein>